<feature type="compositionally biased region" description="Polar residues" evidence="1">
    <location>
        <begin position="125"/>
        <end position="137"/>
    </location>
</feature>
<name>A0A024UMV2_9STRA</name>
<dbReference type="RefSeq" id="XP_008863879.1">
    <property type="nucleotide sequence ID" value="XM_008865657.1"/>
</dbReference>
<dbReference type="AlphaFoldDB" id="A0A024UMV2"/>
<dbReference type="VEuPathDB" id="FungiDB:H310_02217"/>
<reference evidence="2" key="1">
    <citation type="submission" date="2013-12" db="EMBL/GenBank/DDBJ databases">
        <title>The Genome Sequence of Aphanomyces invadans NJM9701.</title>
        <authorList>
            <consortium name="The Broad Institute Genomics Platform"/>
            <person name="Russ C."/>
            <person name="Tyler B."/>
            <person name="van West P."/>
            <person name="Dieguez-Uribeondo J."/>
            <person name="Young S.K."/>
            <person name="Zeng Q."/>
            <person name="Gargeya S."/>
            <person name="Fitzgerald M."/>
            <person name="Abouelleil A."/>
            <person name="Alvarado L."/>
            <person name="Chapman S.B."/>
            <person name="Gainer-Dewar J."/>
            <person name="Goldberg J."/>
            <person name="Griggs A."/>
            <person name="Gujja S."/>
            <person name="Hansen M."/>
            <person name="Howarth C."/>
            <person name="Imamovic A."/>
            <person name="Ireland A."/>
            <person name="Larimer J."/>
            <person name="McCowan C."/>
            <person name="Murphy C."/>
            <person name="Pearson M."/>
            <person name="Poon T.W."/>
            <person name="Priest M."/>
            <person name="Roberts A."/>
            <person name="Saif S."/>
            <person name="Shea T."/>
            <person name="Sykes S."/>
            <person name="Wortman J."/>
            <person name="Nusbaum C."/>
            <person name="Birren B."/>
        </authorList>
    </citation>
    <scope>NUCLEOTIDE SEQUENCE [LARGE SCALE GENOMIC DNA]</scope>
    <source>
        <strain evidence="2">NJM9701</strain>
    </source>
</reference>
<protein>
    <submittedName>
        <fullName evidence="2">Uncharacterized protein</fullName>
    </submittedName>
</protein>
<evidence type="ECO:0000313" key="2">
    <source>
        <dbReference type="EMBL" id="ETW07786.1"/>
    </source>
</evidence>
<sequence length="171" mass="19195">MSAASSTGPPSVEHQVESLRAQVAQLMQEKLEMQTRYQRRIDFLERQVESARATRSYYNRRRSSSISSSEGGSIDWTYHPSMSSRQTCSMVAEQDTRAPAAAGPLKRNWKEMLRHLLGNKRSRDSTSTNSATHQSSLWEAKATTGGKIVFVNSESKPKKKRRGVSGESSWV</sequence>
<proteinExistence type="predicted"/>
<dbReference type="EMBL" id="KI913954">
    <property type="protein sequence ID" value="ETW07786.1"/>
    <property type="molecule type" value="Genomic_DNA"/>
</dbReference>
<gene>
    <name evidence="2" type="ORF">H310_02217</name>
</gene>
<organism evidence="2">
    <name type="scientific">Aphanomyces invadans</name>
    <dbReference type="NCBI Taxonomy" id="157072"/>
    <lineage>
        <taxon>Eukaryota</taxon>
        <taxon>Sar</taxon>
        <taxon>Stramenopiles</taxon>
        <taxon>Oomycota</taxon>
        <taxon>Saprolegniomycetes</taxon>
        <taxon>Saprolegniales</taxon>
        <taxon>Verrucalvaceae</taxon>
        <taxon>Aphanomyces</taxon>
    </lineage>
</organism>
<feature type="region of interest" description="Disordered" evidence="1">
    <location>
        <begin position="53"/>
        <end position="78"/>
    </location>
</feature>
<evidence type="ECO:0000256" key="1">
    <source>
        <dbReference type="SAM" id="MobiDB-lite"/>
    </source>
</evidence>
<feature type="compositionally biased region" description="Low complexity" evidence="1">
    <location>
        <begin position="64"/>
        <end position="74"/>
    </location>
</feature>
<feature type="region of interest" description="Disordered" evidence="1">
    <location>
        <begin position="119"/>
        <end position="171"/>
    </location>
</feature>
<accession>A0A024UMV2</accession>
<dbReference type="GeneID" id="20079267"/>
<dbReference type="OrthoDB" id="71791at2759"/>